<dbReference type="Proteomes" id="UP000766698">
    <property type="component" value="Unassembled WGS sequence"/>
</dbReference>
<reference evidence="3" key="1">
    <citation type="journal article" date="2020" name="Syst. Appl. Microbiol.">
        <title>Streptomyces alkaliterrae sp. nov., isolated from an alkaline soil, and emended descriptions of Streptomyces alkaliphilus, Streptomyces calidiresistens and Streptomyces durbertensis.</title>
        <authorList>
            <person name="Swiecimska M."/>
            <person name="Golinska P."/>
            <person name="Nouioui I."/>
            <person name="Wypij M."/>
            <person name="Rai M."/>
            <person name="Sangal V."/>
            <person name="Goodfellow M."/>
        </authorList>
    </citation>
    <scope>NUCLEOTIDE SEQUENCE [LARGE SCALE GENOMIC DNA]</scope>
    <source>
        <strain evidence="3">DSM 104538</strain>
    </source>
</reference>
<organism evidence="2 3">
    <name type="scientific">Streptomyces durbertensis</name>
    <dbReference type="NCBI Taxonomy" id="2448886"/>
    <lineage>
        <taxon>Bacteria</taxon>
        <taxon>Bacillati</taxon>
        <taxon>Actinomycetota</taxon>
        <taxon>Actinomycetes</taxon>
        <taxon>Kitasatosporales</taxon>
        <taxon>Streptomycetaceae</taxon>
        <taxon>Streptomyces</taxon>
    </lineage>
</organism>
<keyword evidence="3" id="KW-1185">Reference proteome</keyword>
<sequence>MKRSTLAVLTIVGGLAFATAVLTVLTAPRLLSSESTSVRDAATGHVPRAEVERRIQAHYGVPVIDKKPRQVRCEDELRPRSGRPLMCEVTLDDDRTQSIAVSVTGTDGEHVSYDYVLLEG</sequence>
<protein>
    <submittedName>
        <fullName evidence="2">DUF4333 domain-containing protein</fullName>
    </submittedName>
</protein>
<proteinExistence type="predicted"/>
<dbReference type="InterPro" id="IPR025637">
    <property type="entry name" value="DUF4333"/>
</dbReference>
<comment type="caution">
    <text evidence="2">The sequence shown here is derived from an EMBL/GenBank/DDBJ whole genome shotgun (WGS) entry which is preliminary data.</text>
</comment>
<dbReference type="RefSeq" id="WP_182856573.1">
    <property type="nucleotide sequence ID" value="NZ_WMLF01000254.1"/>
</dbReference>
<evidence type="ECO:0000313" key="2">
    <source>
        <dbReference type="EMBL" id="MBB1245255.1"/>
    </source>
</evidence>
<evidence type="ECO:0000259" key="1">
    <source>
        <dbReference type="Pfam" id="PF14230"/>
    </source>
</evidence>
<feature type="domain" description="DUF4333" evidence="1">
    <location>
        <begin position="43"/>
        <end position="108"/>
    </location>
</feature>
<dbReference type="Pfam" id="PF14230">
    <property type="entry name" value="DUF4333"/>
    <property type="match status" value="1"/>
</dbReference>
<gene>
    <name evidence="2" type="ORF">GL263_17005</name>
</gene>
<accession>A0ABR6EIX2</accession>
<dbReference type="EMBL" id="WMLF01000254">
    <property type="protein sequence ID" value="MBB1245255.1"/>
    <property type="molecule type" value="Genomic_DNA"/>
</dbReference>
<evidence type="ECO:0000313" key="3">
    <source>
        <dbReference type="Proteomes" id="UP000766698"/>
    </source>
</evidence>
<name>A0ABR6EIX2_9ACTN</name>